<evidence type="ECO:0000256" key="1">
    <source>
        <dbReference type="SAM" id="Phobius"/>
    </source>
</evidence>
<name>A0AA39LGX9_9BILA</name>
<accession>A0AA39LGX9</accession>
<keyword evidence="1" id="KW-0812">Transmembrane</keyword>
<reference evidence="2" key="1">
    <citation type="submission" date="2023-06" db="EMBL/GenBank/DDBJ databases">
        <title>Genomic analysis of the entomopathogenic nematode Steinernema hermaphroditum.</title>
        <authorList>
            <person name="Schwarz E.M."/>
            <person name="Heppert J.K."/>
            <person name="Baniya A."/>
            <person name="Schwartz H.T."/>
            <person name="Tan C.-H."/>
            <person name="Antoshechkin I."/>
            <person name="Sternberg P.W."/>
            <person name="Goodrich-Blair H."/>
            <person name="Dillman A.R."/>
        </authorList>
    </citation>
    <scope>NUCLEOTIDE SEQUENCE</scope>
    <source>
        <strain evidence="2">PS9179</strain>
        <tissue evidence="2">Whole animal</tissue>
    </source>
</reference>
<gene>
    <name evidence="2" type="ORF">QR680_002076</name>
</gene>
<comment type="caution">
    <text evidence="2">The sequence shown here is derived from an EMBL/GenBank/DDBJ whole genome shotgun (WGS) entry which is preliminary data.</text>
</comment>
<keyword evidence="3" id="KW-1185">Reference proteome</keyword>
<protein>
    <submittedName>
        <fullName evidence="2">Uncharacterized protein</fullName>
    </submittedName>
</protein>
<feature type="transmembrane region" description="Helical" evidence="1">
    <location>
        <begin position="14"/>
        <end position="35"/>
    </location>
</feature>
<evidence type="ECO:0000313" key="2">
    <source>
        <dbReference type="EMBL" id="KAK0397306.1"/>
    </source>
</evidence>
<dbReference type="AlphaFoldDB" id="A0AA39LGX9"/>
<keyword evidence="1" id="KW-1133">Transmembrane helix</keyword>
<sequence length="66" mass="7660">MARVPTMLLFKLPIPIRACLLCNSFIPSPFFFVFYSSLSSMYYEKYNPYNNHEGLIYAELALSQTP</sequence>
<organism evidence="2 3">
    <name type="scientific">Steinernema hermaphroditum</name>
    <dbReference type="NCBI Taxonomy" id="289476"/>
    <lineage>
        <taxon>Eukaryota</taxon>
        <taxon>Metazoa</taxon>
        <taxon>Ecdysozoa</taxon>
        <taxon>Nematoda</taxon>
        <taxon>Chromadorea</taxon>
        <taxon>Rhabditida</taxon>
        <taxon>Tylenchina</taxon>
        <taxon>Panagrolaimomorpha</taxon>
        <taxon>Strongyloidoidea</taxon>
        <taxon>Steinernematidae</taxon>
        <taxon>Steinernema</taxon>
    </lineage>
</organism>
<evidence type="ECO:0000313" key="3">
    <source>
        <dbReference type="Proteomes" id="UP001175271"/>
    </source>
</evidence>
<dbReference type="Proteomes" id="UP001175271">
    <property type="component" value="Unassembled WGS sequence"/>
</dbReference>
<proteinExistence type="predicted"/>
<dbReference type="EMBL" id="JAUCMV010000005">
    <property type="protein sequence ID" value="KAK0397306.1"/>
    <property type="molecule type" value="Genomic_DNA"/>
</dbReference>
<keyword evidence="1" id="KW-0472">Membrane</keyword>